<sequence>MSRLDKLVETVETYQALAAENYDRIRGLAEQIRGGLCDYIGMGEMTCVYLVPPKGQFEPKAYGDAAFSMAPRGFRPLSPVAFGLAVRLSRGNDWLRVTMQCRKVGETFFVSIEDGAEYEFKLPLSFETQLPFYDHIYSHILNWFTDQIERYKNGEYGSRVIGFDFADDTSQQDV</sequence>
<dbReference type="Proteomes" id="UP000024816">
    <property type="component" value="Unassembled WGS sequence"/>
</dbReference>
<dbReference type="OrthoDB" id="7630099at2"/>
<proteinExistence type="predicted"/>
<protein>
    <submittedName>
        <fullName evidence="1">Uncharacterized protein</fullName>
    </submittedName>
</protein>
<dbReference type="RefSeq" id="WP_035583788.1">
    <property type="nucleotide sequence ID" value="NZ_ARYJ01000012.1"/>
</dbReference>
<evidence type="ECO:0000313" key="2">
    <source>
        <dbReference type="Proteomes" id="UP000024816"/>
    </source>
</evidence>
<reference evidence="1 2" key="1">
    <citation type="journal article" date="2014" name="Antonie Van Leeuwenhoek">
        <title>Hyphomonas beringensis sp. nov. and Hyphomonas chukchiensis sp. nov., isolated from surface seawater of the Bering Sea and Chukchi Sea.</title>
        <authorList>
            <person name="Li C."/>
            <person name="Lai Q."/>
            <person name="Li G."/>
            <person name="Dong C."/>
            <person name="Wang J."/>
            <person name="Liao Y."/>
            <person name="Shao Z."/>
        </authorList>
    </citation>
    <scope>NUCLEOTIDE SEQUENCE [LARGE SCALE GENOMIC DNA]</scope>
    <source>
        <strain evidence="1 2">VP2</strain>
    </source>
</reference>
<keyword evidence="2" id="KW-1185">Reference proteome</keyword>
<dbReference type="AlphaFoldDB" id="A0A059F7Z6"/>
<organism evidence="1 2">
    <name type="scientific">Hyphomonas jannaschiana VP2</name>
    <dbReference type="NCBI Taxonomy" id="1280952"/>
    <lineage>
        <taxon>Bacteria</taxon>
        <taxon>Pseudomonadati</taxon>
        <taxon>Pseudomonadota</taxon>
        <taxon>Alphaproteobacteria</taxon>
        <taxon>Hyphomonadales</taxon>
        <taxon>Hyphomonadaceae</taxon>
        <taxon>Hyphomonas</taxon>
    </lineage>
</organism>
<accession>A0A059F7Z6</accession>
<dbReference type="EMBL" id="ARYJ01000012">
    <property type="protein sequence ID" value="KCZ86714.1"/>
    <property type="molecule type" value="Genomic_DNA"/>
</dbReference>
<gene>
    <name evidence="1" type="ORF">HJA_15225</name>
</gene>
<evidence type="ECO:0000313" key="1">
    <source>
        <dbReference type="EMBL" id="KCZ86714.1"/>
    </source>
</evidence>
<dbReference type="PATRIC" id="fig|1280952.3.peg.3048"/>
<name>A0A059F7Z6_9PROT</name>
<dbReference type="STRING" id="1280952.HJA_15225"/>
<dbReference type="eggNOG" id="ENOG502ZTM2">
    <property type="taxonomic scope" value="Bacteria"/>
</dbReference>
<comment type="caution">
    <text evidence="1">The sequence shown here is derived from an EMBL/GenBank/DDBJ whole genome shotgun (WGS) entry which is preliminary data.</text>
</comment>